<evidence type="ECO:0000256" key="2">
    <source>
        <dbReference type="ARBA" id="ARBA00023002"/>
    </source>
</evidence>
<dbReference type="Gene3D" id="3.30.1370.60">
    <property type="entry name" value="Hypothetical oxidoreductase yiak, domain 2"/>
    <property type="match status" value="1"/>
</dbReference>
<dbReference type="InterPro" id="IPR036111">
    <property type="entry name" value="Mal/L-sulfo/L-lacto_DH-like_sf"/>
</dbReference>
<dbReference type="InterPro" id="IPR003767">
    <property type="entry name" value="Malate/L-lactate_DH-like"/>
</dbReference>
<organism evidence="3 4">
    <name type="scientific">Tenggerimyces flavus</name>
    <dbReference type="NCBI Taxonomy" id="1708749"/>
    <lineage>
        <taxon>Bacteria</taxon>
        <taxon>Bacillati</taxon>
        <taxon>Actinomycetota</taxon>
        <taxon>Actinomycetes</taxon>
        <taxon>Propionibacteriales</taxon>
        <taxon>Nocardioidaceae</taxon>
        <taxon>Tenggerimyces</taxon>
    </lineage>
</organism>
<sequence>MSPTAATVTADDLAAFVRAICAAADVPTDDSYLIAAALVEADLRGVSSHGCARLPAYARALAARIINPKPELSRVRGGTAVELLDGDNGLGLVLGQRSMMRAVELAQGAGIGAVSVRNSNHTGMLAIHLTPATTAHMIGFFTSNAPAVMTPYGGRDPKLGNGPFAYGIPTRGEPIVVDMASSATNRGRIRLYANTGRRLPSGWALDDEGGATIDPAAALRGLLLPMAGHKGYGLAVVNEILAGVLAGATLAADMPREFLREGSRVLDSWRSGHLAIAIDLTAFAERETFLDQIDTFAAQLRSARPALGNDTVLLPGEPESARRAAQLESGIELGGAVIEGLDELASELGVEPLPHRR</sequence>
<comment type="caution">
    <text evidence="3">The sequence shown here is derived from an EMBL/GenBank/DDBJ whole genome shotgun (WGS) entry which is preliminary data.</text>
</comment>
<accession>A0ABV7YJN6</accession>
<dbReference type="SUPFAM" id="SSF89733">
    <property type="entry name" value="L-sulfolactate dehydrogenase-like"/>
    <property type="match status" value="1"/>
</dbReference>
<dbReference type="PANTHER" id="PTHR11091">
    <property type="entry name" value="OXIDOREDUCTASE-RELATED"/>
    <property type="match status" value="1"/>
</dbReference>
<gene>
    <name evidence="3" type="ORF">ACFOUW_31300</name>
</gene>
<keyword evidence="4" id="KW-1185">Reference proteome</keyword>
<dbReference type="EMBL" id="JBHRZH010000037">
    <property type="protein sequence ID" value="MFC3765358.1"/>
    <property type="molecule type" value="Genomic_DNA"/>
</dbReference>
<evidence type="ECO:0000256" key="1">
    <source>
        <dbReference type="ARBA" id="ARBA00006056"/>
    </source>
</evidence>
<dbReference type="InterPro" id="IPR043143">
    <property type="entry name" value="Mal/L-sulf/L-lact_DH-like_NADP"/>
</dbReference>
<dbReference type="InterPro" id="IPR043144">
    <property type="entry name" value="Mal/L-sulf/L-lact_DH-like_ah"/>
</dbReference>
<dbReference type="Pfam" id="PF02615">
    <property type="entry name" value="Ldh_2"/>
    <property type="match status" value="1"/>
</dbReference>
<evidence type="ECO:0000313" key="3">
    <source>
        <dbReference type="EMBL" id="MFC3765358.1"/>
    </source>
</evidence>
<proteinExistence type="inferred from homology"/>
<keyword evidence="2" id="KW-0560">Oxidoreductase</keyword>
<dbReference type="Proteomes" id="UP001595699">
    <property type="component" value="Unassembled WGS sequence"/>
</dbReference>
<dbReference type="PANTHER" id="PTHR11091:SF0">
    <property type="entry name" value="MALATE DEHYDROGENASE"/>
    <property type="match status" value="1"/>
</dbReference>
<dbReference type="RefSeq" id="WP_205121257.1">
    <property type="nucleotide sequence ID" value="NZ_JAFBCM010000001.1"/>
</dbReference>
<evidence type="ECO:0000313" key="4">
    <source>
        <dbReference type="Proteomes" id="UP001595699"/>
    </source>
</evidence>
<name>A0ABV7YJN6_9ACTN</name>
<dbReference type="Gene3D" id="1.10.1530.10">
    <property type="match status" value="1"/>
</dbReference>
<comment type="similarity">
    <text evidence="1">Belongs to the LDH2/MDH2 oxidoreductase family.</text>
</comment>
<reference evidence="4" key="1">
    <citation type="journal article" date="2019" name="Int. J. Syst. Evol. Microbiol.">
        <title>The Global Catalogue of Microorganisms (GCM) 10K type strain sequencing project: providing services to taxonomists for standard genome sequencing and annotation.</title>
        <authorList>
            <consortium name="The Broad Institute Genomics Platform"/>
            <consortium name="The Broad Institute Genome Sequencing Center for Infectious Disease"/>
            <person name="Wu L."/>
            <person name="Ma J."/>
        </authorList>
    </citation>
    <scope>NUCLEOTIDE SEQUENCE [LARGE SCALE GENOMIC DNA]</scope>
    <source>
        <strain evidence="4">CGMCC 4.7241</strain>
    </source>
</reference>
<protein>
    <submittedName>
        <fullName evidence="3">Ldh family oxidoreductase</fullName>
    </submittedName>
</protein>